<evidence type="ECO:0000256" key="3">
    <source>
        <dbReference type="ARBA" id="ARBA00022692"/>
    </source>
</evidence>
<dbReference type="PANTHER" id="PTHR47371">
    <property type="entry name" value="LIPOTEICHOIC ACID SYNTHASE"/>
    <property type="match status" value="1"/>
</dbReference>
<dbReference type="PIRSF" id="PIRSF005091">
    <property type="entry name" value="Mmb_sulf_HI1246"/>
    <property type="match status" value="1"/>
</dbReference>
<reference evidence="12" key="1">
    <citation type="submission" date="2016-04" db="EMBL/GenBank/DDBJ databases">
        <title>Draft genome sequence of Paludibacter jiangxiensis strain NM7.</title>
        <authorList>
            <person name="Qiu Y."/>
            <person name="Matsuura N."/>
            <person name="Ohashi A."/>
            <person name="Tourlousse M.D."/>
            <person name="Sekiguchi Y."/>
        </authorList>
    </citation>
    <scope>NUCLEOTIDE SEQUENCE [LARGE SCALE GENOMIC DNA]</scope>
    <source>
        <strain evidence="12">NM7</strain>
    </source>
</reference>
<dbReference type="SUPFAM" id="SSF53649">
    <property type="entry name" value="Alkaline phosphatase-like"/>
    <property type="match status" value="1"/>
</dbReference>
<comment type="subcellular location">
    <subcellularLocation>
        <location evidence="1">Cell membrane</location>
        <topology evidence="1">Multi-pass membrane protein</topology>
    </subcellularLocation>
</comment>
<feature type="transmembrane region" description="Helical" evidence="9">
    <location>
        <begin position="51"/>
        <end position="71"/>
    </location>
</feature>
<keyword evidence="3 9" id="KW-0812">Transmembrane</keyword>
<keyword evidence="5 9" id="KW-0472">Membrane</keyword>
<evidence type="ECO:0000256" key="2">
    <source>
        <dbReference type="ARBA" id="ARBA00022475"/>
    </source>
</evidence>
<keyword evidence="2" id="KW-1003">Cell membrane</keyword>
<dbReference type="InterPro" id="IPR017850">
    <property type="entry name" value="Alkaline_phosphatase_core_sf"/>
</dbReference>
<organism evidence="11 12">
    <name type="scientific">Paludibacter jiangxiensis</name>
    <dbReference type="NCBI Taxonomy" id="681398"/>
    <lineage>
        <taxon>Bacteria</taxon>
        <taxon>Pseudomonadati</taxon>
        <taxon>Bacteroidota</taxon>
        <taxon>Bacteroidia</taxon>
        <taxon>Bacteroidales</taxon>
        <taxon>Paludibacteraceae</taxon>
        <taxon>Paludibacter</taxon>
    </lineage>
</organism>
<evidence type="ECO:0000256" key="5">
    <source>
        <dbReference type="ARBA" id="ARBA00023136"/>
    </source>
</evidence>
<dbReference type="InterPro" id="IPR050448">
    <property type="entry name" value="OpgB/LTA_synthase_biosynth"/>
</dbReference>
<feature type="active site" evidence="6">
    <location>
        <position position="309"/>
    </location>
</feature>
<evidence type="ECO:0000256" key="8">
    <source>
        <dbReference type="PIRSR" id="PIRSR005091-3"/>
    </source>
</evidence>
<evidence type="ECO:0000256" key="6">
    <source>
        <dbReference type="PIRSR" id="PIRSR005091-1"/>
    </source>
</evidence>
<dbReference type="EMBL" id="BDCR01000004">
    <property type="protein sequence ID" value="GAT64101.1"/>
    <property type="molecule type" value="Genomic_DNA"/>
</dbReference>
<dbReference type="InterPro" id="IPR012160">
    <property type="entry name" value="LtaS-like"/>
</dbReference>
<dbReference type="CDD" id="cd16015">
    <property type="entry name" value="LTA_synthase"/>
    <property type="match status" value="1"/>
</dbReference>
<proteinExistence type="predicted"/>
<keyword evidence="12" id="KW-1185">Reference proteome</keyword>
<evidence type="ECO:0000313" key="12">
    <source>
        <dbReference type="Proteomes" id="UP000076586"/>
    </source>
</evidence>
<dbReference type="GO" id="GO:0005886">
    <property type="term" value="C:plasma membrane"/>
    <property type="evidence" value="ECO:0007669"/>
    <property type="project" value="UniProtKB-SubCell"/>
</dbReference>
<dbReference type="Gene3D" id="3.40.720.10">
    <property type="entry name" value="Alkaline Phosphatase, subunit A"/>
    <property type="match status" value="1"/>
</dbReference>
<reference evidence="12" key="2">
    <citation type="journal article" date="2017" name="Genome Announc.">
        <title>Draft genome sequence of Paludibacter jiangxiensis NM7(T), a propionate-producing fermentative bacterium.</title>
        <authorList>
            <person name="Qiu Y.-L."/>
            <person name="Tourlousse D.M."/>
            <person name="Matsuura N."/>
            <person name="Ohashi A."/>
            <person name="Sekiguchi Y."/>
        </authorList>
    </citation>
    <scope>NUCLEOTIDE SEQUENCE [LARGE SCALE GENOMIC DNA]</scope>
    <source>
        <strain evidence="12">NM7</strain>
    </source>
</reference>
<evidence type="ECO:0000256" key="9">
    <source>
        <dbReference type="SAM" id="Phobius"/>
    </source>
</evidence>
<dbReference type="GO" id="GO:0016740">
    <property type="term" value="F:transferase activity"/>
    <property type="evidence" value="ECO:0007669"/>
    <property type="project" value="UniProtKB-KW"/>
</dbReference>
<evidence type="ECO:0000313" key="11">
    <source>
        <dbReference type="EMBL" id="GAT64101.1"/>
    </source>
</evidence>
<name>A0A171AQ60_9BACT</name>
<dbReference type="OrthoDB" id="9777768at2"/>
<dbReference type="PANTHER" id="PTHR47371:SF3">
    <property type="entry name" value="PHOSPHOGLYCEROL TRANSFERASE I"/>
    <property type="match status" value="1"/>
</dbReference>
<dbReference type="GO" id="GO:0046872">
    <property type="term" value="F:metal ion binding"/>
    <property type="evidence" value="ECO:0007669"/>
    <property type="project" value="UniProtKB-KW"/>
</dbReference>
<dbReference type="RefSeq" id="WP_068705891.1">
    <property type="nucleotide sequence ID" value="NZ_BDCR01000004.1"/>
</dbReference>
<feature type="transmembrane region" description="Helical" evidence="9">
    <location>
        <begin position="20"/>
        <end position="39"/>
    </location>
</feature>
<keyword evidence="7" id="KW-0464">Manganese</keyword>
<keyword evidence="11" id="KW-0808">Transferase</keyword>
<feature type="transmembrane region" description="Helical" evidence="9">
    <location>
        <begin position="159"/>
        <end position="180"/>
    </location>
</feature>
<evidence type="ECO:0000256" key="4">
    <source>
        <dbReference type="ARBA" id="ARBA00022989"/>
    </source>
</evidence>
<sequence length="600" mass="68561">MRTFFLRCKFFLQNSLPYRYNILFFLLFTAAFYYNFWLFLDIVEQPISTDIPSSVFLHIATSLILVLPYFLMRRHKEILLVVLFLLNFYCISNLLYYRTYFTLLPFDSFTMVNNLNGLGDSILGSFRKVDWFFPIPSVLLLLSYLFFFRKSIIPESIRLRAISGAVVLAAIVITIGYNLFKDRNQVSNLLSEENEFRYDLVEGASTYGFFHCWVYQAKSLLHEQAQMTAAEKRIVEKWLKDNKKDMSPVTVHEAGSKNVIILIVESLESFPIGNSLNGTEITPNLNRLLKEESCLYAPHVVPQVNGGHSSDAQLIFNAGMLPPRTGAACFRYARNSYFTLAKALKEKGYNTHTMLGGNASFWNQGVLTRQLGYDDLIAVDQYNCDEYYEMGLTDSTFLAQSVEKLKAFKQPFMAQMITLSSHDPYKLPNDRIYLKVPSNCPADMAAYLNAIHYVDQCIGRFVDGLRSNGLLSKSVLIITGDHDCTKRQPAQWRVYAKRWNAETALTPFIVVNGNRQQTYAPVMGQIDIYPSLISILGLQKYQWHGLGTSIFAPEKTPFAVNARMHEFGVAQIAASNVREHIKSAWNVSDLMVTRDYFGKQ</sequence>
<feature type="binding site" evidence="7">
    <location>
        <position position="422"/>
    </location>
    <ligand>
        <name>substrate</name>
    </ligand>
</feature>
<keyword evidence="7" id="KW-0479">Metal-binding</keyword>
<dbReference type="Proteomes" id="UP000076586">
    <property type="component" value="Unassembled WGS sequence"/>
</dbReference>
<feature type="transmembrane region" description="Helical" evidence="9">
    <location>
        <begin position="78"/>
        <end position="97"/>
    </location>
</feature>
<feature type="binding site" evidence="8">
    <location>
        <position position="265"/>
    </location>
    <ligand>
        <name>Mn(2+)</name>
        <dbReference type="ChEBI" id="CHEBI:29035"/>
    </ligand>
</feature>
<comment type="caution">
    <text evidence="11">The sequence shown here is derived from an EMBL/GenBank/DDBJ whole genome shotgun (WGS) entry which is preliminary data.</text>
</comment>
<feature type="domain" description="Sulfatase N-terminal" evidence="10">
    <location>
        <begin position="257"/>
        <end position="537"/>
    </location>
</feature>
<evidence type="ECO:0000256" key="1">
    <source>
        <dbReference type="ARBA" id="ARBA00004651"/>
    </source>
</evidence>
<dbReference type="AlphaFoldDB" id="A0A171AQ60"/>
<protein>
    <submittedName>
        <fullName evidence="11">Phosphoglycerol transferase MdoB</fullName>
    </submittedName>
</protein>
<dbReference type="Gene3D" id="3.30.1120.170">
    <property type="match status" value="1"/>
</dbReference>
<keyword evidence="4 9" id="KW-1133">Transmembrane helix</keyword>
<feature type="binding site" evidence="8">
    <location>
        <position position="481"/>
    </location>
    <ligand>
        <name>Mn(2+)</name>
        <dbReference type="ChEBI" id="CHEBI:29035"/>
    </ligand>
</feature>
<feature type="binding site" evidence="8">
    <location>
        <position position="482"/>
    </location>
    <ligand>
        <name>Mn(2+)</name>
        <dbReference type="ChEBI" id="CHEBI:29035"/>
    </ligand>
</feature>
<accession>A0A171AQ60</accession>
<gene>
    <name evidence="11" type="ORF">PJIAN_4648</name>
</gene>
<dbReference type="InterPro" id="IPR000917">
    <property type="entry name" value="Sulfatase_N"/>
</dbReference>
<feature type="transmembrane region" description="Helical" evidence="9">
    <location>
        <begin position="131"/>
        <end position="147"/>
    </location>
</feature>
<dbReference type="Pfam" id="PF00884">
    <property type="entry name" value="Sulfatase"/>
    <property type="match status" value="1"/>
</dbReference>
<evidence type="ECO:0000259" key="10">
    <source>
        <dbReference type="Pfam" id="PF00884"/>
    </source>
</evidence>
<evidence type="ECO:0000256" key="7">
    <source>
        <dbReference type="PIRSR" id="PIRSR005091-2"/>
    </source>
</evidence>